<dbReference type="AlphaFoldDB" id="A0A8S1MMG7"/>
<evidence type="ECO:0000313" key="1">
    <source>
        <dbReference type="EMBL" id="CAD8081678.1"/>
    </source>
</evidence>
<reference evidence="1" key="1">
    <citation type="submission" date="2021-01" db="EMBL/GenBank/DDBJ databases">
        <authorList>
            <consortium name="Genoscope - CEA"/>
            <person name="William W."/>
        </authorList>
    </citation>
    <scope>NUCLEOTIDE SEQUENCE</scope>
</reference>
<proteinExistence type="predicted"/>
<protein>
    <submittedName>
        <fullName evidence="1">Uncharacterized protein</fullName>
    </submittedName>
</protein>
<sequence length="52" mass="6388">MRLEEELQNTKLLKVYQKERTIDLEQKDSLKKDGRNLRIILKLRNLMMNKEE</sequence>
<evidence type="ECO:0000313" key="2">
    <source>
        <dbReference type="Proteomes" id="UP000688137"/>
    </source>
</evidence>
<dbReference type="Proteomes" id="UP000688137">
    <property type="component" value="Unassembled WGS sequence"/>
</dbReference>
<dbReference type="EMBL" id="CAJJDM010000068">
    <property type="protein sequence ID" value="CAD8081678.1"/>
    <property type="molecule type" value="Genomic_DNA"/>
</dbReference>
<name>A0A8S1MMG7_PARPR</name>
<keyword evidence="2" id="KW-1185">Reference proteome</keyword>
<comment type="caution">
    <text evidence="1">The sequence shown here is derived from an EMBL/GenBank/DDBJ whole genome shotgun (WGS) entry which is preliminary data.</text>
</comment>
<gene>
    <name evidence="1" type="ORF">PPRIM_AZ9-3.1.T0660115</name>
</gene>
<organism evidence="1 2">
    <name type="scientific">Paramecium primaurelia</name>
    <dbReference type="NCBI Taxonomy" id="5886"/>
    <lineage>
        <taxon>Eukaryota</taxon>
        <taxon>Sar</taxon>
        <taxon>Alveolata</taxon>
        <taxon>Ciliophora</taxon>
        <taxon>Intramacronucleata</taxon>
        <taxon>Oligohymenophorea</taxon>
        <taxon>Peniculida</taxon>
        <taxon>Parameciidae</taxon>
        <taxon>Paramecium</taxon>
    </lineage>
</organism>
<accession>A0A8S1MMG7</accession>